<gene>
    <name evidence="2" type="ORF">C489_19661</name>
</gene>
<proteinExistence type="predicted"/>
<evidence type="ECO:0000313" key="3">
    <source>
        <dbReference type="Proteomes" id="UP000011632"/>
    </source>
</evidence>
<dbReference type="InterPro" id="IPR032874">
    <property type="entry name" value="DDE_dom"/>
</dbReference>
<dbReference type="PANTHER" id="PTHR39967:SF1">
    <property type="entry name" value="ISH14-TYPE TRANSPOSASE HSIRS44"/>
    <property type="match status" value="1"/>
</dbReference>
<evidence type="ECO:0000259" key="1">
    <source>
        <dbReference type="Pfam" id="PF13610"/>
    </source>
</evidence>
<dbReference type="AlphaFoldDB" id="L9XPF6"/>
<feature type="domain" description="DDE" evidence="1">
    <location>
        <begin position="17"/>
        <end position="88"/>
    </location>
</feature>
<dbReference type="EMBL" id="AOID01000062">
    <property type="protein sequence ID" value="ELY63316.1"/>
    <property type="molecule type" value="Genomic_DNA"/>
</dbReference>
<dbReference type="Pfam" id="PF13610">
    <property type="entry name" value="DDE_Tnp_IS240"/>
    <property type="match status" value="1"/>
</dbReference>
<comment type="caution">
    <text evidence="2">The sequence shown here is derived from an EMBL/GenBank/DDBJ whole genome shotgun (WGS) entry which is preliminary data.</text>
</comment>
<sequence>MRPIRTRSVLRTAKPSRITIDETAVKVNGKRSCVYAAIDLDSRLMLDVAAFGRRETDPAVACLHQLTEKHDLSETVFLVDAYGYLTALSRLG</sequence>
<dbReference type="PATRIC" id="fig|1227496.3.peg.3942"/>
<name>L9XPF6_9EURY</name>
<reference evidence="2 3" key="1">
    <citation type="journal article" date="2014" name="PLoS Genet.">
        <title>Phylogenetically driven sequencing of extremely halophilic archaea reveals strategies for static and dynamic osmo-response.</title>
        <authorList>
            <person name="Becker E.A."/>
            <person name="Seitzer P.M."/>
            <person name="Tritt A."/>
            <person name="Larsen D."/>
            <person name="Krusor M."/>
            <person name="Yao A.I."/>
            <person name="Wu D."/>
            <person name="Madern D."/>
            <person name="Eisen J.A."/>
            <person name="Darling A.E."/>
            <person name="Facciotti M.T."/>
        </authorList>
    </citation>
    <scope>NUCLEOTIDE SEQUENCE [LARGE SCALE GENOMIC DNA]</scope>
    <source>
        <strain evidence="2 3">JCM 10478</strain>
    </source>
</reference>
<evidence type="ECO:0000313" key="2">
    <source>
        <dbReference type="EMBL" id="ELY63316.1"/>
    </source>
</evidence>
<keyword evidence="3" id="KW-1185">Reference proteome</keyword>
<organism evidence="2 3">
    <name type="scientific">Natrinema versiforme JCM 10478</name>
    <dbReference type="NCBI Taxonomy" id="1227496"/>
    <lineage>
        <taxon>Archaea</taxon>
        <taxon>Methanobacteriati</taxon>
        <taxon>Methanobacteriota</taxon>
        <taxon>Stenosarchaea group</taxon>
        <taxon>Halobacteria</taxon>
        <taxon>Halobacteriales</taxon>
        <taxon>Natrialbaceae</taxon>
        <taxon>Natrinema</taxon>
    </lineage>
</organism>
<dbReference type="Proteomes" id="UP000011632">
    <property type="component" value="Unassembled WGS sequence"/>
</dbReference>
<dbReference type="PANTHER" id="PTHR39967">
    <property type="match status" value="1"/>
</dbReference>
<accession>L9XPF6</accession>
<protein>
    <submittedName>
        <fullName evidence="2">Integrase</fullName>
    </submittedName>
</protein>